<comment type="cofactor">
    <cofactor evidence="1">
        <name>Mn(2+)</name>
        <dbReference type="ChEBI" id="CHEBI:29035"/>
    </cofactor>
</comment>
<evidence type="ECO:0000256" key="7">
    <source>
        <dbReference type="ARBA" id="ARBA00048259"/>
    </source>
</evidence>
<dbReference type="InterPro" id="IPR039741">
    <property type="entry name" value="UDP-sugar_pyrophosphorylase"/>
</dbReference>
<dbReference type="Gene3D" id="3.90.550.10">
    <property type="entry name" value="Spore Coat Polysaccharide Biosynthesis Protein SpsA, Chain A"/>
    <property type="match status" value="1"/>
</dbReference>
<evidence type="ECO:0000256" key="5">
    <source>
        <dbReference type="ARBA" id="ARBA00038047"/>
    </source>
</evidence>
<evidence type="ECO:0000313" key="9">
    <source>
        <dbReference type="EMBL" id="KAJ0201860.1"/>
    </source>
</evidence>
<dbReference type="GO" id="GO:0051748">
    <property type="term" value="F:UTP-monosaccharide-1-phosphate uridylyltransferase activity"/>
    <property type="evidence" value="ECO:0007669"/>
    <property type="project" value="UniProtKB-EC"/>
</dbReference>
<keyword evidence="8" id="KW-1133">Transmembrane helix</keyword>
<dbReference type="Proteomes" id="UP000235145">
    <property type="component" value="Unassembled WGS sequence"/>
</dbReference>
<proteinExistence type="inferred from homology"/>
<keyword evidence="8" id="KW-0812">Transmembrane</keyword>
<gene>
    <name evidence="9" type="ORF">LSAT_V11C600315320</name>
</gene>
<accession>A0A9R1V8X9</accession>
<sequence length="306" mass="34160">MIYPGGLASYIMTARELLADSKAGNNPFHGFSVNQIQHAAFVLVAGGLGERLGYNGIKVALTMETTTGTCFLQHYIDSILCLSKASCTQTKDDTYTKTLQLLESNSYFGMKSTYTSKTFKTVEGHKWHCKFMEKVDCLADNDARLAVNPHNKYRIQKKPHGHGDVHSFLYSSGLLKEWYGLCFFKTRMDSYLRFISKIALIAIPAALGSSMLILFLFLKKPKKQFEALQGLLIQMLRIEMVINVEYNELDTLLRATSHPDGDVNCDTGFSPYPGNINRSDFPDLILEVGPYMDELSKTGGSNKGVC</sequence>
<dbReference type="AlphaFoldDB" id="A0A9R1V8X9"/>
<protein>
    <recommendedName>
        <fullName evidence="6">UTP-monosaccharide-1-phosphate uridylyltransferase</fullName>
        <ecNumber evidence="6">2.7.7.64</ecNumber>
    </recommendedName>
</protein>
<dbReference type="SUPFAM" id="SSF53448">
    <property type="entry name" value="Nucleotide-diphospho-sugar transferases"/>
    <property type="match status" value="1"/>
</dbReference>
<reference evidence="9 10" key="1">
    <citation type="journal article" date="2017" name="Nat. Commun.">
        <title>Genome assembly with in vitro proximity ligation data and whole-genome triplication in lettuce.</title>
        <authorList>
            <person name="Reyes-Chin-Wo S."/>
            <person name="Wang Z."/>
            <person name="Yang X."/>
            <person name="Kozik A."/>
            <person name="Arikit S."/>
            <person name="Song C."/>
            <person name="Xia L."/>
            <person name="Froenicke L."/>
            <person name="Lavelle D.O."/>
            <person name="Truco M.J."/>
            <person name="Xia R."/>
            <person name="Zhu S."/>
            <person name="Xu C."/>
            <person name="Xu H."/>
            <person name="Xu X."/>
            <person name="Cox K."/>
            <person name="Korf I."/>
            <person name="Meyers B.C."/>
            <person name="Michelmore R.W."/>
        </authorList>
    </citation>
    <scope>NUCLEOTIDE SEQUENCE [LARGE SCALE GENOMIC DNA]</scope>
    <source>
        <strain evidence="10">cv. Salinas</strain>
        <tissue evidence="9">Seedlings</tissue>
    </source>
</reference>
<evidence type="ECO:0000256" key="6">
    <source>
        <dbReference type="ARBA" id="ARBA00039080"/>
    </source>
</evidence>
<comment type="caution">
    <text evidence="9">The sequence shown here is derived from an EMBL/GenBank/DDBJ whole genome shotgun (WGS) entry which is preliminary data.</text>
</comment>
<comment type="catalytic activity">
    <reaction evidence="7">
        <text>a monosaccharide 1-phosphate + UTP + H(+) = a UDP-monosaccharide + diphosphate</text>
        <dbReference type="Rhea" id="RHEA:13205"/>
        <dbReference type="ChEBI" id="CHEBI:15378"/>
        <dbReference type="ChEBI" id="CHEBI:33019"/>
        <dbReference type="ChEBI" id="CHEBI:46398"/>
        <dbReference type="ChEBI" id="CHEBI:140358"/>
        <dbReference type="ChEBI" id="CHEBI:140359"/>
        <dbReference type="EC" id="2.7.7.64"/>
    </reaction>
</comment>
<feature type="transmembrane region" description="Helical" evidence="8">
    <location>
        <begin position="194"/>
        <end position="218"/>
    </location>
</feature>
<evidence type="ECO:0000256" key="4">
    <source>
        <dbReference type="ARBA" id="ARBA00022695"/>
    </source>
</evidence>
<dbReference type="PANTHER" id="PTHR11952:SF9">
    <property type="entry name" value="UDP-SUGAR PYROPHOSPHORYLASE"/>
    <property type="match status" value="1"/>
</dbReference>
<keyword evidence="10" id="KW-1185">Reference proteome</keyword>
<organism evidence="9 10">
    <name type="scientific">Lactuca sativa</name>
    <name type="common">Garden lettuce</name>
    <dbReference type="NCBI Taxonomy" id="4236"/>
    <lineage>
        <taxon>Eukaryota</taxon>
        <taxon>Viridiplantae</taxon>
        <taxon>Streptophyta</taxon>
        <taxon>Embryophyta</taxon>
        <taxon>Tracheophyta</taxon>
        <taxon>Spermatophyta</taxon>
        <taxon>Magnoliopsida</taxon>
        <taxon>eudicotyledons</taxon>
        <taxon>Gunneridae</taxon>
        <taxon>Pentapetalae</taxon>
        <taxon>asterids</taxon>
        <taxon>campanulids</taxon>
        <taxon>Asterales</taxon>
        <taxon>Asteraceae</taxon>
        <taxon>Cichorioideae</taxon>
        <taxon>Cichorieae</taxon>
        <taxon>Lactucinae</taxon>
        <taxon>Lactuca</taxon>
    </lineage>
</organism>
<evidence type="ECO:0000256" key="8">
    <source>
        <dbReference type="SAM" id="Phobius"/>
    </source>
</evidence>
<dbReference type="InterPro" id="IPR029044">
    <property type="entry name" value="Nucleotide-diphossugar_trans"/>
</dbReference>
<keyword evidence="8" id="KW-0472">Membrane</keyword>
<evidence type="ECO:0000256" key="2">
    <source>
        <dbReference type="ARBA" id="ARBA00001946"/>
    </source>
</evidence>
<evidence type="ECO:0000256" key="1">
    <source>
        <dbReference type="ARBA" id="ARBA00001936"/>
    </source>
</evidence>
<evidence type="ECO:0000256" key="3">
    <source>
        <dbReference type="ARBA" id="ARBA00022679"/>
    </source>
</evidence>
<keyword evidence="3" id="KW-0808">Transferase</keyword>
<name>A0A9R1V8X9_LACSA</name>
<dbReference type="EC" id="2.7.7.64" evidence="6"/>
<dbReference type="InterPro" id="IPR002618">
    <property type="entry name" value="UDPGP_fam"/>
</dbReference>
<keyword evidence="4" id="KW-0548">Nucleotidyltransferase</keyword>
<evidence type="ECO:0000313" key="10">
    <source>
        <dbReference type="Proteomes" id="UP000235145"/>
    </source>
</evidence>
<dbReference type="Pfam" id="PF01704">
    <property type="entry name" value="UDPGP"/>
    <property type="match status" value="1"/>
</dbReference>
<comment type="cofactor">
    <cofactor evidence="2">
        <name>Mg(2+)</name>
        <dbReference type="ChEBI" id="CHEBI:18420"/>
    </cofactor>
</comment>
<dbReference type="EMBL" id="NBSK02000006">
    <property type="protein sequence ID" value="KAJ0201860.1"/>
    <property type="molecule type" value="Genomic_DNA"/>
</dbReference>
<comment type="similarity">
    <text evidence="5">Belongs to the USP family.</text>
</comment>
<dbReference type="PANTHER" id="PTHR11952">
    <property type="entry name" value="UDP- GLUCOSE PYROPHOSPHORYLASE"/>
    <property type="match status" value="1"/>
</dbReference>